<dbReference type="InterPro" id="IPR002155">
    <property type="entry name" value="Thiolase"/>
</dbReference>
<proteinExistence type="predicted"/>
<dbReference type="GO" id="GO:0016747">
    <property type="term" value="F:acyltransferase activity, transferring groups other than amino-acyl groups"/>
    <property type="evidence" value="ECO:0007669"/>
    <property type="project" value="InterPro"/>
</dbReference>
<keyword evidence="3" id="KW-1185">Reference proteome</keyword>
<dbReference type="Pfam" id="PF22691">
    <property type="entry name" value="Thiolase_C_1"/>
    <property type="match status" value="1"/>
</dbReference>
<dbReference type="EMBL" id="JACXSI010000005">
    <property type="protein sequence ID" value="MBD3107303.1"/>
    <property type="molecule type" value="Genomic_DNA"/>
</dbReference>
<evidence type="ECO:0000313" key="2">
    <source>
        <dbReference type="EMBL" id="MBD3107303.1"/>
    </source>
</evidence>
<sequence>MTKKRPDFLGNTAIVGVGYTEFTRQSGRSVLDLATEACSKAVFDAGMELKEVDGVISFSVLGDSVSSETVATGLALPKQNYILNLNIGGQAPAYTVMLAAMAIEAGLAENVLVFRALNGRSGKRIGGMHVAGDAAQYRDPIGYIGQPAYGAMWARRYMIETGATTEDIAAVPIAQRKYAMLNERAIVKKPLTFEDYLESPMIADPFRKVDCTSEVDGACAMLVTSLKNARKLRHTPAVIEGAAYVRGHRSGLDMNDSLLWNDISTNYTNILSKPLFDSAGLKPSDVDFAELYDCFSSSVLFAMEGLGLVGRGEAGTFIRAGETGLNGRLPVNTHGGLLCEGYVHGMNTLAEAVLQIQGRGGARQVPKANIGVVTSGNQVDGSALLLRRD</sequence>
<dbReference type="Proteomes" id="UP000602076">
    <property type="component" value="Unassembled WGS sequence"/>
</dbReference>
<feature type="domain" description="Thiolase C-terminal" evidence="1">
    <location>
        <begin position="267"/>
        <end position="375"/>
    </location>
</feature>
<evidence type="ECO:0000259" key="1">
    <source>
        <dbReference type="Pfam" id="PF22691"/>
    </source>
</evidence>
<name>A0A927HBD9_9BACI</name>
<dbReference type="PANTHER" id="PTHR42870:SF1">
    <property type="entry name" value="NON-SPECIFIC LIPID-TRANSFER PROTEIN-LIKE 2"/>
    <property type="match status" value="1"/>
</dbReference>
<reference evidence="2" key="1">
    <citation type="submission" date="2020-09" db="EMBL/GenBank/DDBJ databases">
        <title>Bacillus faecalis sp. nov., a moderately halophilic bacterium isolated from cow faeces.</title>
        <authorList>
            <person name="Jiang L."/>
            <person name="Lee J."/>
        </authorList>
    </citation>
    <scope>NUCLEOTIDE SEQUENCE</scope>
    <source>
        <strain evidence="2">AGMB 02131</strain>
    </source>
</reference>
<dbReference type="PIRSF" id="PIRSF000429">
    <property type="entry name" value="Ac-CoA_Ac_transf"/>
    <property type="match status" value="1"/>
</dbReference>
<evidence type="ECO:0000313" key="3">
    <source>
        <dbReference type="Proteomes" id="UP000602076"/>
    </source>
</evidence>
<dbReference type="InterPro" id="IPR016039">
    <property type="entry name" value="Thiolase-like"/>
</dbReference>
<dbReference type="SUPFAM" id="SSF53901">
    <property type="entry name" value="Thiolase-like"/>
    <property type="match status" value="2"/>
</dbReference>
<accession>A0A927HBD9</accession>
<comment type="caution">
    <text evidence="2">The sequence shown here is derived from an EMBL/GenBank/DDBJ whole genome shotgun (WGS) entry which is preliminary data.</text>
</comment>
<dbReference type="InterPro" id="IPR055140">
    <property type="entry name" value="Thiolase_C_2"/>
</dbReference>
<dbReference type="CDD" id="cd00829">
    <property type="entry name" value="SCP-x_thiolase"/>
    <property type="match status" value="1"/>
</dbReference>
<gene>
    <name evidence="2" type="ORF">IEO70_02910</name>
</gene>
<dbReference type="RefSeq" id="WP_190996850.1">
    <property type="nucleotide sequence ID" value="NZ_JACXSI010000005.1"/>
</dbReference>
<dbReference type="Gene3D" id="3.40.47.10">
    <property type="match status" value="1"/>
</dbReference>
<protein>
    <recommendedName>
        <fullName evidence="1">Thiolase C-terminal domain-containing protein</fullName>
    </recommendedName>
</protein>
<dbReference type="AlphaFoldDB" id="A0A927HBD9"/>
<dbReference type="PANTHER" id="PTHR42870">
    <property type="entry name" value="ACETYL-COA C-ACETYLTRANSFERASE"/>
    <property type="match status" value="1"/>
</dbReference>
<organism evidence="2 3">
    <name type="scientific">Peribacillus faecalis</name>
    <dbReference type="NCBI Taxonomy" id="2772559"/>
    <lineage>
        <taxon>Bacteria</taxon>
        <taxon>Bacillati</taxon>
        <taxon>Bacillota</taxon>
        <taxon>Bacilli</taxon>
        <taxon>Bacillales</taxon>
        <taxon>Bacillaceae</taxon>
        <taxon>Peribacillus</taxon>
    </lineage>
</organism>